<dbReference type="PANTHER" id="PTHR48041">
    <property type="entry name" value="ABC TRANSPORTER G FAMILY MEMBER 28"/>
    <property type="match status" value="1"/>
</dbReference>
<feature type="transmembrane region" description="Helical" evidence="7">
    <location>
        <begin position="266"/>
        <end position="285"/>
    </location>
</feature>
<reference evidence="10" key="1">
    <citation type="submission" date="2021-01" db="EMBL/GenBank/DDBJ databases">
        <authorList>
            <person name="Corre E."/>
            <person name="Pelletier E."/>
            <person name="Niang G."/>
            <person name="Scheremetjew M."/>
            <person name="Finn R."/>
            <person name="Kale V."/>
            <person name="Holt S."/>
            <person name="Cochrane G."/>
            <person name="Meng A."/>
            <person name="Brown T."/>
            <person name="Cohen L."/>
        </authorList>
    </citation>
    <scope>NUCLEOTIDE SEQUENCE</scope>
    <source>
        <strain evidence="10">CCMP3107</strain>
    </source>
</reference>
<evidence type="ECO:0000256" key="3">
    <source>
        <dbReference type="ARBA" id="ARBA00022692"/>
    </source>
</evidence>
<feature type="region of interest" description="Disordered" evidence="6">
    <location>
        <begin position="195"/>
        <end position="240"/>
    </location>
</feature>
<keyword evidence="5 7" id="KW-0472">Membrane</keyword>
<organism evidence="10">
    <name type="scientific">Heterosigma akashiwo</name>
    <name type="common">Chromophytic alga</name>
    <name type="synonym">Heterosigma carterae</name>
    <dbReference type="NCBI Taxonomy" id="2829"/>
    <lineage>
        <taxon>Eukaryota</taxon>
        <taxon>Sar</taxon>
        <taxon>Stramenopiles</taxon>
        <taxon>Ochrophyta</taxon>
        <taxon>Raphidophyceae</taxon>
        <taxon>Chattonellales</taxon>
        <taxon>Chattonellaceae</taxon>
        <taxon>Heterosigma</taxon>
    </lineage>
</organism>
<dbReference type="GO" id="GO:0140359">
    <property type="term" value="F:ABC-type transporter activity"/>
    <property type="evidence" value="ECO:0007669"/>
    <property type="project" value="InterPro"/>
</dbReference>
<evidence type="ECO:0000259" key="9">
    <source>
        <dbReference type="Pfam" id="PF01061"/>
    </source>
</evidence>
<dbReference type="InterPro" id="IPR013525">
    <property type="entry name" value="ABC2_TM"/>
</dbReference>
<feature type="transmembrane region" description="Helical" evidence="7">
    <location>
        <begin position="371"/>
        <end position="392"/>
    </location>
</feature>
<feature type="transmembrane region" description="Helical" evidence="7">
    <location>
        <begin position="291"/>
        <end position="311"/>
    </location>
</feature>
<dbReference type="AlphaFoldDB" id="A0A7S3XRQ7"/>
<accession>A0A7S3XRQ7</accession>
<keyword evidence="2" id="KW-0813">Transport</keyword>
<dbReference type="PANTHER" id="PTHR48041:SF111">
    <property type="entry name" value="ABC TRANSPORTER G FAMILY MEMBER 14"/>
    <property type="match status" value="1"/>
</dbReference>
<dbReference type="InterPro" id="IPR027417">
    <property type="entry name" value="P-loop_NTPase"/>
</dbReference>
<name>A0A7S3XRQ7_HETAK</name>
<evidence type="ECO:0000256" key="4">
    <source>
        <dbReference type="ARBA" id="ARBA00022989"/>
    </source>
</evidence>
<feature type="transmembrane region" description="Helical" evidence="7">
    <location>
        <begin position="494"/>
        <end position="517"/>
    </location>
</feature>
<evidence type="ECO:0000256" key="5">
    <source>
        <dbReference type="ARBA" id="ARBA00023136"/>
    </source>
</evidence>
<evidence type="ECO:0000313" key="10">
    <source>
        <dbReference type="EMBL" id="CAE0630246.1"/>
    </source>
</evidence>
<dbReference type="GO" id="GO:0016887">
    <property type="term" value="F:ATP hydrolysis activity"/>
    <property type="evidence" value="ECO:0007669"/>
    <property type="project" value="InterPro"/>
</dbReference>
<feature type="transmembrane region" description="Helical" evidence="7">
    <location>
        <begin position="399"/>
        <end position="421"/>
    </location>
</feature>
<protein>
    <recommendedName>
        <fullName evidence="11">ABC transporter domain-containing protein</fullName>
    </recommendedName>
</protein>
<evidence type="ECO:0000256" key="6">
    <source>
        <dbReference type="SAM" id="MobiDB-lite"/>
    </source>
</evidence>
<proteinExistence type="predicted"/>
<feature type="domain" description="ABC-2 type transporter transmembrane" evidence="9">
    <location>
        <begin position="245"/>
        <end position="451"/>
    </location>
</feature>
<dbReference type="InterPro" id="IPR050352">
    <property type="entry name" value="ABCG_transporters"/>
</dbReference>
<evidence type="ECO:0000256" key="7">
    <source>
        <dbReference type="SAM" id="Phobius"/>
    </source>
</evidence>
<feature type="domain" description="ABC transporter" evidence="8">
    <location>
        <begin position="2"/>
        <end position="94"/>
    </location>
</feature>
<keyword evidence="4 7" id="KW-1133">Transmembrane helix</keyword>
<dbReference type="GO" id="GO:0016020">
    <property type="term" value="C:membrane"/>
    <property type="evidence" value="ECO:0007669"/>
    <property type="project" value="UniProtKB-SubCell"/>
</dbReference>
<dbReference type="SUPFAM" id="SSF52540">
    <property type="entry name" value="P-loop containing nucleoside triphosphate hydrolases"/>
    <property type="match status" value="1"/>
</dbReference>
<comment type="subcellular location">
    <subcellularLocation>
        <location evidence="1">Membrane</location>
        <topology evidence="1">Multi-pass membrane protein</topology>
    </subcellularLocation>
</comment>
<evidence type="ECO:0000259" key="8">
    <source>
        <dbReference type="Pfam" id="PF00005"/>
    </source>
</evidence>
<keyword evidence="3 7" id="KW-0812">Transmembrane</keyword>
<dbReference type="GO" id="GO:0005524">
    <property type="term" value="F:ATP binding"/>
    <property type="evidence" value="ECO:0007669"/>
    <property type="project" value="InterPro"/>
</dbReference>
<evidence type="ECO:0000256" key="2">
    <source>
        <dbReference type="ARBA" id="ARBA00022448"/>
    </source>
</evidence>
<dbReference type="Pfam" id="PF01061">
    <property type="entry name" value="ABC2_membrane"/>
    <property type="match status" value="1"/>
</dbReference>
<sequence length="525" mass="56926">MGFVFQDDLMLANLTVRETLLFSARLRLPQSMPRGDKEAKVDALLDLLGLTRVAHQPIGGVERRGVSGGERKRAALGAELVTGPALLFLDEPTSGLDAAAALSLTLLLRALAADSGTIFVAAIHQPRSSVFNLFDQVVMLRRGRAAYVGPRAGLGPYLVAATQVGCPPADVAPADWALDLLADLGADADKLVEEWSSNRSPKEAPAAGDSIPLLARSSGSDGGGDEGEGRRRRRQRTRWATSGAHQFRVLLERQLKEGRGSALNKVSFIQCLAVSAIVCALWWQTNNVNDILGFLFFVTINQAFNVVQAMVKVFPAQRALLVRERGAGYYRVGAYFLARTLSDSLTSYIFPMLYALLCYTGTGVVSSAEDFFTYMALFFSVIMAAQAYGLLLSSMFREVQIATIVAFTSVLALLLIGGFYVENDRLPVGIRWLTNISFIYWGFTGMSVNVFSGKSFDCTMLETPDELGGGCPVSGDVILMERSIKDLSAGRGATLGNCFLALWVLTVGLRLLAFLVLRRAIKRSH</sequence>
<dbReference type="EMBL" id="HBIU01019226">
    <property type="protein sequence ID" value="CAE0630246.1"/>
    <property type="molecule type" value="Transcribed_RNA"/>
</dbReference>
<dbReference type="InterPro" id="IPR003439">
    <property type="entry name" value="ABC_transporter-like_ATP-bd"/>
</dbReference>
<gene>
    <name evidence="10" type="ORF">HAKA00212_LOCUS8942</name>
</gene>
<evidence type="ECO:0000256" key="1">
    <source>
        <dbReference type="ARBA" id="ARBA00004141"/>
    </source>
</evidence>
<dbReference type="Gene3D" id="3.40.50.300">
    <property type="entry name" value="P-loop containing nucleotide triphosphate hydrolases"/>
    <property type="match status" value="1"/>
</dbReference>
<evidence type="ECO:0008006" key="11">
    <source>
        <dbReference type="Google" id="ProtNLM"/>
    </source>
</evidence>
<dbReference type="Pfam" id="PF00005">
    <property type="entry name" value="ABC_tran"/>
    <property type="match status" value="1"/>
</dbReference>
<feature type="transmembrane region" description="Helical" evidence="7">
    <location>
        <begin position="345"/>
        <end position="365"/>
    </location>
</feature>